<comment type="caution">
    <text evidence="1">The sequence shown here is derived from an EMBL/GenBank/DDBJ whole genome shotgun (WGS) entry which is preliminary data.</text>
</comment>
<keyword evidence="2" id="KW-1185">Reference proteome</keyword>
<evidence type="ECO:0000313" key="1">
    <source>
        <dbReference type="EMBL" id="MBI8989505.1"/>
    </source>
</evidence>
<reference evidence="1" key="1">
    <citation type="submission" date="2020-12" db="EMBL/GenBank/DDBJ databases">
        <title>Genome public.</title>
        <authorList>
            <person name="Sun Q."/>
        </authorList>
    </citation>
    <scope>NUCLEOTIDE SEQUENCE</scope>
    <source>
        <strain evidence="1">CCM 8863</strain>
    </source>
</reference>
<dbReference type="Proteomes" id="UP000645966">
    <property type="component" value="Unassembled WGS sequence"/>
</dbReference>
<sequence>MPTIQLQPGDRYDTGQPASAFGELTCEVVTKQKTVLPIELQLRGADITSPPERGSVEFRFRGDRLRMRNLTGSVRVLLTPGQGGTAFPHDASAQVSYLLHGETAAQNTSLQFPRYNVGGLGSFPLCTLSGESGTVVIEVNQQIVGVELDDLSSRVRGTLCTAVGADTLPADLRRDVSLVIDASASMSRTTPPDALAAMYTVACGVLSVVSQGKTITVSSSAGEPHRALESPAEIAGLAQLELPYNEVGFRLNRPLRDGEAVLVVSDDLPAPLARHNGPVHLLTTRAPIGAGDCSHTLFTPAVCKALSDGDTSIIADDVHAIARTLVGGKL</sequence>
<evidence type="ECO:0000313" key="2">
    <source>
        <dbReference type="Proteomes" id="UP000645966"/>
    </source>
</evidence>
<organism evidence="1 2">
    <name type="scientific">Corynebacterium meridianum</name>
    <dbReference type="NCBI Taxonomy" id="2765363"/>
    <lineage>
        <taxon>Bacteria</taxon>
        <taxon>Bacillati</taxon>
        <taxon>Actinomycetota</taxon>
        <taxon>Actinomycetes</taxon>
        <taxon>Mycobacteriales</taxon>
        <taxon>Corynebacteriaceae</taxon>
        <taxon>Corynebacterium</taxon>
    </lineage>
</organism>
<gene>
    <name evidence="1" type="ORF">JDV75_06985</name>
</gene>
<dbReference type="RefSeq" id="WP_198738547.1">
    <property type="nucleotide sequence ID" value="NZ_JAEIOS010000012.1"/>
</dbReference>
<dbReference type="EMBL" id="JAEIOS010000012">
    <property type="protein sequence ID" value="MBI8989505.1"/>
    <property type="molecule type" value="Genomic_DNA"/>
</dbReference>
<dbReference type="AlphaFoldDB" id="A0A934I6R6"/>
<name>A0A934I6R6_9CORY</name>
<proteinExistence type="predicted"/>
<accession>A0A934I6R6</accession>
<protein>
    <submittedName>
        <fullName evidence="1">Uncharacterized protein</fullName>
    </submittedName>
</protein>